<reference evidence="4" key="1">
    <citation type="submission" date="2017-02" db="UniProtKB">
        <authorList>
            <consortium name="WormBaseParasite"/>
        </authorList>
    </citation>
    <scope>IDENTIFICATION</scope>
</reference>
<evidence type="ECO:0000313" key="3">
    <source>
        <dbReference type="Proteomes" id="UP000038045"/>
    </source>
</evidence>
<keyword evidence="2" id="KW-0812">Transmembrane</keyword>
<keyword evidence="2" id="KW-0472">Membrane</keyword>
<dbReference type="WBParaSite" id="PTRK_0001759200.1">
    <property type="protein sequence ID" value="PTRK_0001759200.1"/>
    <property type="gene ID" value="PTRK_0001759200"/>
</dbReference>
<evidence type="ECO:0000256" key="2">
    <source>
        <dbReference type="SAM" id="Phobius"/>
    </source>
</evidence>
<feature type="region of interest" description="Disordered" evidence="1">
    <location>
        <begin position="72"/>
        <end position="99"/>
    </location>
</feature>
<feature type="compositionally biased region" description="Polar residues" evidence="1">
    <location>
        <begin position="72"/>
        <end position="89"/>
    </location>
</feature>
<dbReference type="AlphaFoldDB" id="A0A0N5A6G9"/>
<sequence>MSASPIVSPAPVTTNSSKHLVLGGLCVAFGIYVLYNRIYENSFSKVEEDKEISGKKKALVYNGKYVESYDPTSADCSTASQGAGTSTAGTIDIKRDRPVNGKEVPVTSQYMSVSMQKNIK</sequence>
<feature type="transmembrane region" description="Helical" evidence="2">
    <location>
        <begin position="20"/>
        <end position="35"/>
    </location>
</feature>
<organism evidence="3 4">
    <name type="scientific">Parastrongyloides trichosuri</name>
    <name type="common">Possum-specific nematode worm</name>
    <dbReference type="NCBI Taxonomy" id="131310"/>
    <lineage>
        <taxon>Eukaryota</taxon>
        <taxon>Metazoa</taxon>
        <taxon>Ecdysozoa</taxon>
        <taxon>Nematoda</taxon>
        <taxon>Chromadorea</taxon>
        <taxon>Rhabditida</taxon>
        <taxon>Tylenchina</taxon>
        <taxon>Panagrolaimomorpha</taxon>
        <taxon>Strongyloidoidea</taxon>
        <taxon>Strongyloididae</taxon>
        <taxon>Parastrongyloides</taxon>
    </lineage>
</organism>
<name>A0A0N5A6G9_PARTI</name>
<protein>
    <submittedName>
        <fullName evidence="4">Uncharacterized protein</fullName>
    </submittedName>
</protein>
<evidence type="ECO:0000256" key="1">
    <source>
        <dbReference type="SAM" id="MobiDB-lite"/>
    </source>
</evidence>
<keyword evidence="3" id="KW-1185">Reference proteome</keyword>
<keyword evidence="2" id="KW-1133">Transmembrane helix</keyword>
<evidence type="ECO:0000313" key="4">
    <source>
        <dbReference type="WBParaSite" id="PTRK_0001759200.1"/>
    </source>
</evidence>
<accession>A0A0N5A6G9</accession>
<dbReference type="Proteomes" id="UP000038045">
    <property type="component" value="Unplaced"/>
</dbReference>
<proteinExistence type="predicted"/>